<comment type="subunit">
    <text evidence="2">Monomer.</text>
</comment>
<dbReference type="NCBIfam" id="NF001140">
    <property type="entry name" value="PRK00147.1"/>
    <property type="match status" value="1"/>
</dbReference>
<dbReference type="Gene3D" id="3.40.1780.10">
    <property type="entry name" value="QueA-like"/>
    <property type="match status" value="1"/>
</dbReference>
<protein>
    <recommendedName>
        <fullName evidence="8">S-adenosylmethionine:tRNA ribosyltransferase-isomerase</fullName>
    </recommendedName>
</protein>
<accession>A0A382CXK8</accession>
<dbReference type="InterPro" id="IPR042119">
    <property type="entry name" value="QueA_dom2"/>
</dbReference>
<evidence type="ECO:0000256" key="4">
    <source>
        <dbReference type="ARBA" id="ARBA00022679"/>
    </source>
</evidence>
<evidence type="ECO:0000256" key="3">
    <source>
        <dbReference type="ARBA" id="ARBA00022490"/>
    </source>
</evidence>
<dbReference type="GO" id="GO:0051075">
    <property type="term" value="F:S-adenosylmethionine:tRNA ribosyltransferase-isomerase activity"/>
    <property type="evidence" value="ECO:0007669"/>
    <property type="project" value="TreeGrafter"/>
</dbReference>
<evidence type="ECO:0000256" key="6">
    <source>
        <dbReference type="ARBA" id="ARBA00022785"/>
    </source>
</evidence>
<dbReference type="InterPro" id="IPR042118">
    <property type="entry name" value="QueA_dom1"/>
</dbReference>
<organism evidence="7">
    <name type="scientific">marine metagenome</name>
    <dbReference type="NCBI Taxonomy" id="408172"/>
    <lineage>
        <taxon>unclassified sequences</taxon>
        <taxon>metagenomes</taxon>
        <taxon>ecological metagenomes</taxon>
    </lineage>
</organism>
<evidence type="ECO:0008006" key="8">
    <source>
        <dbReference type="Google" id="ProtNLM"/>
    </source>
</evidence>
<keyword evidence="6" id="KW-0671">Queuosine biosynthesis</keyword>
<evidence type="ECO:0000256" key="5">
    <source>
        <dbReference type="ARBA" id="ARBA00022691"/>
    </source>
</evidence>
<evidence type="ECO:0000313" key="7">
    <source>
        <dbReference type="EMBL" id="SVB30946.1"/>
    </source>
</evidence>
<sequence length="343" mass="39159">MKLQDFDYLLPKDLIASFPLKNRSLSKLLLVKDNLTNHIFRDLPELLGPNDILVINDSKVINARFFGKKTSGAKVEFLLERMLDDQVAIVQTKSNSRLQVGERIELNREKIFLKLIKRSKDAFFVEFSCQIKPFLKKYGKVPLPPYIKREARYSDLSNYQTIYADPKKMESIAAPTAGLHFDKTLLDLLRLKGVSIANITLHVGMGTFKPIKELKIEDHNMHKERIEIDQASVDLILKAKSSKGRVICVGTTSLRCLESVYNFNNGTLKPFKGETDVFIYPGYKFGVVDSLITNFHLPKSTLLILVSAFAGHERIMSAYNFAIKNRYRFYSYGDAMFINIQSS</sequence>
<dbReference type="PANTHER" id="PTHR30307">
    <property type="entry name" value="S-ADENOSYLMETHIONINE:TRNA RIBOSYLTRANSFERASE-ISOMERASE"/>
    <property type="match status" value="1"/>
</dbReference>
<dbReference type="GO" id="GO:0005737">
    <property type="term" value="C:cytoplasm"/>
    <property type="evidence" value="ECO:0007669"/>
    <property type="project" value="UniProtKB-SubCell"/>
</dbReference>
<dbReference type="EMBL" id="UINC01036649">
    <property type="protein sequence ID" value="SVB30946.1"/>
    <property type="molecule type" value="Genomic_DNA"/>
</dbReference>
<gene>
    <name evidence="7" type="ORF">METZ01_LOCUS183800</name>
</gene>
<dbReference type="GO" id="GO:0008616">
    <property type="term" value="P:tRNA queuosine(34) biosynthetic process"/>
    <property type="evidence" value="ECO:0007669"/>
    <property type="project" value="UniProtKB-KW"/>
</dbReference>
<dbReference type="NCBIfam" id="TIGR00113">
    <property type="entry name" value="queA"/>
    <property type="match status" value="1"/>
</dbReference>
<evidence type="ECO:0000256" key="1">
    <source>
        <dbReference type="ARBA" id="ARBA00004496"/>
    </source>
</evidence>
<comment type="subcellular location">
    <subcellularLocation>
        <location evidence="1">Cytoplasm</location>
    </subcellularLocation>
</comment>
<dbReference type="SUPFAM" id="SSF111337">
    <property type="entry name" value="QueA-like"/>
    <property type="match status" value="1"/>
</dbReference>
<keyword evidence="4" id="KW-0808">Transferase</keyword>
<dbReference type="Gene3D" id="2.40.10.240">
    <property type="entry name" value="QueA-like"/>
    <property type="match status" value="1"/>
</dbReference>
<dbReference type="FunFam" id="3.40.1780.10:FF:000001">
    <property type="entry name" value="S-adenosylmethionine:tRNA ribosyltransferase-isomerase"/>
    <property type="match status" value="1"/>
</dbReference>
<dbReference type="InterPro" id="IPR036100">
    <property type="entry name" value="QueA_sf"/>
</dbReference>
<keyword evidence="5" id="KW-0949">S-adenosyl-L-methionine</keyword>
<keyword evidence="3" id="KW-0963">Cytoplasm</keyword>
<proteinExistence type="inferred from homology"/>
<dbReference type="HAMAP" id="MF_00113">
    <property type="entry name" value="QueA"/>
    <property type="match status" value="1"/>
</dbReference>
<dbReference type="Pfam" id="PF02547">
    <property type="entry name" value="Queuosine_synth"/>
    <property type="match status" value="1"/>
</dbReference>
<reference evidence="7" key="1">
    <citation type="submission" date="2018-05" db="EMBL/GenBank/DDBJ databases">
        <authorList>
            <person name="Lanie J.A."/>
            <person name="Ng W.-L."/>
            <person name="Kazmierczak K.M."/>
            <person name="Andrzejewski T.M."/>
            <person name="Davidsen T.M."/>
            <person name="Wayne K.J."/>
            <person name="Tettelin H."/>
            <person name="Glass J.I."/>
            <person name="Rusch D."/>
            <person name="Podicherti R."/>
            <person name="Tsui H.-C.T."/>
            <person name="Winkler M.E."/>
        </authorList>
    </citation>
    <scope>NUCLEOTIDE SEQUENCE</scope>
</reference>
<name>A0A382CXK8_9ZZZZ</name>
<evidence type="ECO:0000256" key="2">
    <source>
        <dbReference type="ARBA" id="ARBA00011245"/>
    </source>
</evidence>
<dbReference type="InterPro" id="IPR003699">
    <property type="entry name" value="QueA"/>
</dbReference>
<dbReference type="PANTHER" id="PTHR30307:SF0">
    <property type="entry name" value="S-ADENOSYLMETHIONINE:TRNA RIBOSYLTRANSFERASE-ISOMERASE"/>
    <property type="match status" value="1"/>
</dbReference>
<dbReference type="AlphaFoldDB" id="A0A382CXK8"/>